<name>A0ABQ0R0H1_9FIRM</name>
<proteinExistence type="predicted"/>
<protein>
    <submittedName>
        <fullName evidence="1">Uncharacterized protein</fullName>
    </submittedName>
</protein>
<reference evidence="1 2" key="1">
    <citation type="journal article" date="2018" name="Int. J. Syst. Evol. Microbiol.">
        <title>Draft Genome Sequence of Faecalimonas umbilicata JCM 30896T, an Acetate-Producing Bacterium Isolated from Human Feces.</title>
        <authorList>
            <person name="Sakamoto M."/>
            <person name="Ikeyama N."/>
            <person name="Yuki M."/>
            <person name="Ohkuma M."/>
        </authorList>
    </citation>
    <scope>NUCLEOTIDE SEQUENCE [LARGE SCALE GENOMIC DNA]</scope>
    <source>
        <strain evidence="1 2">EGH7</strain>
    </source>
</reference>
<evidence type="ECO:0000313" key="1">
    <source>
        <dbReference type="EMBL" id="GBU06143.1"/>
    </source>
</evidence>
<dbReference type="RefSeq" id="WP_116442210.1">
    <property type="nucleotide sequence ID" value="NZ_BHEO01000008.1"/>
</dbReference>
<gene>
    <name evidence="1" type="ORF">FAEUMB_26840</name>
</gene>
<organism evidence="1 2">
    <name type="scientific">Faecalimonas umbilicata</name>
    <dbReference type="NCBI Taxonomy" id="1912855"/>
    <lineage>
        <taxon>Bacteria</taxon>
        <taxon>Bacillati</taxon>
        <taxon>Bacillota</taxon>
        <taxon>Clostridia</taxon>
        <taxon>Lachnospirales</taxon>
        <taxon>Lachnospiraceae</taxon>
        <taxon>Faecalimonas</taxon>
    </lineage>
</organism>
<dbReference type="Proteomes" id="UP000702954">
    <property type="component" value="Unassembled WGS sequence"/>
</dbReference>
<evidence type="ECO:0000313" key="2">
    <source>
        <dbReference type="Proteomes" id="UP000702954"/>
    </source>
</evidence>
<sequence length="78" mass="8995">MTKEMVLENLKGLIGVKFDTDKVICAFEDFEENDETNIIVEESSNVGYQMIAFIDTANSTEFCFSIDKENTIQDVWMR</sequence>
<accession>A0ABQ0R0H1</accession>
<dbReference type="EMBL" id="BHEO01000008">
    <property type="protein sequence ID" value="GBU06143.1"/>
    <property type="molecule type" value="Genomic_DNA"/>
</dbReference>
<comment type="caution">
    <text evidence="1">The sequence shown here is derived from an EMBL/GenBank/DDBJ whole genome shotgun (WGS) entry which is preliminary data.</text>
</comment>
<keyword evidence="2" id="KW-1185">Reference proteome</keyword>